<organism evidence="3 4">
    <name type="scientific">Panagrolaimus davidi</name>
    <dbReference type="NCBI Taxonomy" id="227884"/>
    <lineage>
        <taxon>Eukaryota</taxon>
        <taxon>Metazoa</taxon>
        <taxon>Ecdysozoa</taxon>
        <taxon>Nematoda</taxon>
        <taxon>Chromadorea</taxon>
        <taxon>Rhabditida</taxon>
        <taxon>Tylenchina</taxon>
        <taxon>Panagrolaimomorpha</taxon>
        <taxon>Panagrolaimoidea</taxon>
        <taxon>Panagrolaimidae</taxon>
        <taxon>Panagrolaimus</taxon>
    </lineage>
</organism>
<evidence type="ECO:0000313" key="3">
    <source>
        <dbReference type="Proteomes" id="UP000887578"/>
    </source>
</evidence>
<proteinExistence type="predicted"/>
<evidence type="ECO:0000313" key="4">
    <source>
        <dbReference type="WBParaSite" id="PDA_v2.g21171.t1"/>
    </source>
</evidence>
<feature type="region of interest" description="Disordered" evidence="2">
    <location>
        <begin position="335"/>
        <end position="386"/>
    </location>
</feature>
<evidence type="ECO:0000256" key="2">
    <source>
        <dbReference type="SAM" id="MobiDB-lite"/>
    </source>
</evidence>
<reference evidence="4" key="1">
    <citation type="submission" date="2022-11" db="UniProtKB">
        <authorList>
            <consortium name="WormBaseParasite"/>
        </authorList>
    </citation>
    <scope>IDENTIFICATION</scope>
</reference>
<feature type="compositionally biased region" description="Basic and acidic residues" evidence="2">
    <location>
        <begin position="345"/>
        <end position="361"/>
    </location>
</feature>
<sequence>MRKSFRKIYIESTQFDGIIGIYRMLIYCEIYTKRSSVYCNAVNKLIKKLQYVDVVLHLETDATANSAFEHTQLMELVDNYQPLPNIDLFRDLIKKMFEKSVTTVQISATTPYKLEVQGQKIFASNVYDEINEKIEKNGNISQIEICVKDDLILDTDLTFKGKSLILAANNRIVVPKPVICDLSGKDAPNLTIEPAADGISPGELDGKNGKDGIAGESSGHMVISTKLIDGEENLSIVLNGGNGSNGQNGGNGADGEDGVGVKFEDVFGFGHSARKITKQVVNKITFATYSRMIDNNIKKTVLPEGVIHEQSDSANYSSTHTFEFFYGANGKPGGKGGKNGCSGEGGKKGKLDVLPNEEHKNNKMKIQATDGKDGYPGKPGKNGENGKDGWDVAMLWITFNKPLEYGKNHNVKLSLTYTDVASDESVYVREKDNGPGSKCYAQITEKPCTRKFLQEKRTEFKSDSERSGEAIAVKATAINLEEVIQKQQSFGHLLKTDAIDQEQQIDSEAVGENEIGRIIELWEPFVDLESVRQ</sequence>
<dbReference type="WBParaSite" id="PDA_v2.g21171.t1">
    <property type="protein sequence ID" value="PDA_v2.g21171.t1"/>
    <property type="gene ID" value="PDA_v2.g21171"/>
</dbReference>
<accession>A0A914PSP3</accession>
<protein>
    <submittedName>
        <fullName evidence="4">Uncharacterized protein</fullName>
    </submittedName>
</protein>
<keyword evidence="3" id="KW-1185">Reference proteome</keyword>
<dbReference type="Proteomes" id="UP000887578">
    <property type="component" value="Unplaced"/>
</dbReference>
<keyword evidence="1" id="KW-0677">Repeat</keyword>
<dbReference type="PANTHER" id="PTHR24637">
    <property type="entry name" value="COLLAGEN"/>
    <property type="match status" value="1"/>
</dbReference>
<dbReference type="AlphaFoldDB" id="A0A914PSP3"/>
<feature type="compositionally biased region" description="Gly residues" evidence="2">
    <location>
        <begin position="335"/>
        <end position="344"/>
    </location>
</feature>
<evidence type="ECO:0000256" key="1">
    <source>
        <dbReference type="ARBA" id="ARBA00022737"/>
    </source>
</evidence>
<name>A0A914PSP3_9BILA</name>